<dbReference type="RefSeq" id="WP_093938269.1">
    <property type="nucleotide sequence ID" value="NZ_JBHXJK010000142.1"/>
</dbReference>
<gene>
    <name evidence="8" type="ORF">CFP71_35225</name>
</gene>
<dbReference type="EMBL" id="NMQT01000136">
    <property type="protein sequence ID" value="OXM47468.1"/>
    <property type="molecule type" value="Genomic_DNA"/>
</dbReference>
<dbReference type="PROSITE" id="PS50110">
    <property type="entry name" value="RESPONSE_REGULATORY"/>
    <property type="match status" value="1"/>
</dbReference>
<dbReference type="InterPro" id="IPR016032">
    <property type="entry name" value="Sig_transdc_resp-reg_C-effctor"/>
</dbReference>
<dbReference type="Pfam" id="PF00072">
    <property type="entry name" value="Response_reg"/>
    <property type="match status" value="1"/>
</dbReference>
<dbReference type="PANTHER" id="PTHR43214">
    <property type="entry name" value="TWO-COMPONENT RESPONSE REGULATOR"/>
    <property type="match status" value="1"/>
</dbReference>
<dbReference type="PANTHER" id="PTHR43214:SF24">
    <property type="entry name" value="TRANSCRIPTIONAL REGULATORY PROTEIN NARL-RELATED"/>
    <property type="match status" value="1"/>
</dbReference>
<dbReference type="AlphaFoldDB" id="A0A229RLB6"/>
<evidence type="ECO:0000313" key="9">
    <source>
        <dbReference type="Proteomes" id="UP000215223"/>
    </source>
</evidence>
<dbReference type="InterPro" id="IPR039420">
    <property type="entry name" value="WalR-like"/>
</dbReference>
<proteinExistence type="predicted"/>
<keyword evidence="3 8" id="KW-0238">DNA-binding</keyword>
<feature type="domain" description="Response regulatory" evidence="7">
    <location>
        <begin position="44"/>
        <end position="160"/>
    </location>
</feature>
<keyword evidence="4" id="KW-0804">Transcription</keyword>
<dbReference type="InterPro" id="IPR011006">
    <property type="entry name" value="CheY-like_superfamily"/>
</dbReference>
<evidence type="ECO:0000256" key="4">
    <source>
        <dbReference type="ARBA" id="ARBA00023163"/>
    </source>
</evidence>
<dbReference type="PRINTS" id="PR00038">
    <property type="entry name" value="HTHLUXR"/>
</dbReference>
<dbReference type="GO" id="GO:0000160">
    <property type="term" value="P:phosphorelay signal transduction system"/>
    <property type="evidence" value="ECO:0007669"/>
    <property type="project" value="InterPro"/>
</dbReference>
<protein>
    <submittedName>
        <fullName evidence="8">DNA-binding response regulator</fullName>
    </submittedName>
</protein>
<keyword evidence="2" id="KW-0805">Transcription regulation</keyword>
<dbReference type="PROSITE" id="PS50043">
    <property type="entry name" value="HTH_LUXR_2"/>
    <property type="match status" value="1"/>
</dbReference>
<dbReference type="PROSITE" id="PS00622">
    <property type="entry name" value="HTH_LUXR_1"/>
    <property type="match status" value="1"/>
</dbReference>
<dbReference type="GO" id="GO:0003677">
    <property type="term" value="F:DNA binding"/>
    <property type="evidence" value="ECO:0007669"/>
    <property type="project" value="UniProtKB-KW"/>
</dbReference>
<feature type="domain" description="HTH luxR-type" evidence="6">
    <location>
        <begin position="185"/>
        <end position="250"/>
    </location>
</feature>
<dbReference type="Gene3D" id="3.40.50.2300">
    <property type="match status" value="1"/>
</dbReference>
<sequence>MNHHASIGNTARIWPAERRDQRRTANLLSGQGGDEEDADPVWVTVLLADSQPAVRYRVRSALENVSGIAVIGEAATANATIAETFRHRPDVLIIDPQLGESATVDVISRVSRVAPETRVLVLSAADDDTAVRSAIQAGARGYLVKGADLDQVIRGVQVVAAGEAIVGKAIAVRFSALLRSALGPEPYPFPQLTTREREVLDRIAAGKSNAAIARDLALAQKTISNRVSAVFGKLGVADRAQAIVLARDAGLGRG</sequence>
<dbReference type="SUPFAM" id="SSF46894">
    <property type="entry name" value="C-terminal effector domain of the bipartite response regulators"/>
    <property type="match status" value="1"/>
</dbReference>
<comment type="caution">
    <text evidence="8">The sequence shown here is derived from an EMBL/GenBank/DDBJ whole genome shotgun (WGS) entry which is preliminary data.</text>
</comment>
<reference evidence="8 9" key="1">
    <citation type="submission" date="2017-07" db="EMBL/GenBank/DDBJ databases">
        <title>Amycolatopsis thailandensis Genome sequencing and assembly.</title>
        <authorList>
            <person name="Kaur N."/>
            <person name="Mayilraj S."/>
        </authorList>
    </citation>
    <scope>NUCLEOTIDE SEQUENCE [LARGE SCALE GENOMIC DNA]</scope>
    <source>
        <strain evidence="8 9">JCM 16380</strain>
    </source>
</reference>
<dbReference type="Proteomes" id="UP000215223">
    <property type="component" value="Unassembled WGS sequence"/>
</dbReference>
<dbReference type="InterPro" id="IPR058245">
    <property type="entry name" value="NreC/VraR/RcsB-like_REC"/>
</dbReference>
<evidence type="ECO:0000256" key="3">
    <source>
        <dbReference type="ARBA" id="ARBA00023125"/>
    </source>
</evidence>
<dbReference type="GO" id="GO:0006355">
    <property type="term" value="P:regulation of DNA-templated transcription"/>
    <property type="evidence" value="ECO:0007669"/>
    <property type="project" value="InterPro"/>
</dbReference>
<name>A0A229RLB6_9PSEU</name>
<evidence type="ECO:0000259" key="6">
    <source>
        <dbReference type="PROSITE" id="PS50043"/>
    </source>
</evidence>
<organism evidence="8 9">
    <name type="scientific">Amycolatopsis thailandensis</name>
    <dbReference type="NCBI Taxonomy" id="589330"/>
    <lineage>
        <taxon>Bacteria</taxon>
        <taxon>Bacillati</taxon>
        <taxon>Actinomycetota</taxon>
        <taxon>Actinomycetes</taxon>
        <taxon>Pseudonocardiales</taxon>
        <taxon>Pseudonocardiaceae</taxon>
        <taxon>Amycolatopsis</taxon>
    </lineage>
</organism>
<evidence type="ECO:0000256" key="1">
    <source>
        <dbReference type="ARBA" id="ARBA00022553"/>
    </source>
</evidence>
<dbReference type="SUPFAM" id="SSF52172">
    <property type="entry name" value="CheY-like"/>
    <property type="match status" value="1"/>
</dbReference>
<keyword evidence="9" id="KW-1185">Reference proteome</keyword>
<accession>A0A229RLB6</accession>
<feature type="modified residue" description="4-aspartylphosphate" evidence="5">
    <location>
        <position position="95"/>
    </location>
</feature>
<dbReference type="CDD" id="cd17535">
    <property type="entry name" value="REC_NarL-like"/>
    <property type="match status" value="1"/>
</dbReference>
<evidence type="ECO:0000256" key="5">
    <source>
        <dbReference type="PROSITE-ProRule" id="PRU00169"/>
    </source>
</evidence>
<dbReference type="SMART" id="SM00421">
    <property type="entry name" value="HTH_LUXR"/>
    <property type="match status" value="1"/>
</dbReference>
<evidence type="ECO:0000313" key="8">
    <source>
        <dbReference type="EMBL" id="OXM47468.1"/>
    </source>
</evidence>
<dbReference type="InterPro" id="IPR001789">
    <property type="entry name" value="Sig_transdc_resp-reg_receiver"/>
</dbReference>
<evidence type="ECO:0000259" key="7">
    <source>
        <dbReference type="PROSITE" id="PS50110"/>
    </source>
</evidence>
<dbReference type="Pfam" id="PF00196">
    <property type="entry name" value="GerE"/>
    <property type="match status" value="1"/>
</dbReference>
<dbReference type="CDD" id="cd06170">
    <property type="entry name" value="LuxR_C_like"/>
    <property type="match status" value="1"/>
</dbReference>
<evidence type="ECO:0000256" key="2">
    <source>
        <dbReference type="ARBA" id="ARBA00023015"/>
    </source>
</evidence>
<dbReference type="InterPro" id="IPR000792">
    <property type="entry name" value="Tscrpt_reg_LuxR_C"/>
</dbReference>
<keyword evidence="1 5" id="KW-0597">Phosphoprotein</keyword>
<dbReference type="SMART" id="SM00448">
    <property type="entry name" value="REC"/>
    <property type="match status" value="1"/>
</dbReference>
<dbReference type="OrthoDB" id="9808843at2"/>